<proteinExistence type="predicted"/>
<evidence type="ECO:0000313" key="2">
    <source>
        <dbReference type="Proteomes" id="UP001057402"/>
    </source>
</evidence>
<organism evidence="1 2">
    <name type="scientific">Melastoma candidum</name>
    <dbReference type="NCBI Taxonomy" id="119954"/>
    <lineage>
        <taxon>Eukaryota</taxon>
        <taxon>Viridiplantae</taxon>
        <taxon>Streptophyta</taxon>
        <taxon>Embryophyta</taxon>
        <taxon>Tracheophyta</taxon>
        <taxon>Spermatophyta</taxon>
        <taxon>Magnoliopsida</taxon>
        <taxon>eudicotyledons</taxon>
        <taxon>Gunneridae</taxon>
        <taxon>Pentapetalae</taxon>
        <taxon>rosids</taxon>
        <taxon>malvids</taxon>
        <taxon>Myrtales</taxon>
        <taxon>Melastomataceae</taxon>
        <taxon>Melastomatoideae</taxon>
        <taxon>Melastomateae</taxon>
        <taxon>Melastoma</taxon>
    </lineage>
</organism>
<keyword evidence="2" id="KW-1185">Reference proteome</keyword>
<dbReference type="Proteomes" id="UP001057402">
    <property type="component" value="Chromosome 11"/>
</dbReference>
<name>A0ACB9LMW8_9MYRT</name>
<evidence type="ECO:0000313" key="1">
    <source>
        <dbReference type="EMBL" id="KAI4312323.1"/>
    </source>
</evidence>
<protein>
    <submittedName>
        <fullName evidence="1">Uncharacterized protein</fullName>
    </submittedName>
</protein>
<sequence>MERGCSFNNLVVYSTCVDGLCKEGRADEALELLGAITSKGILPNNVTYAAMIHGLCCQGRVEEALELLRVIRSKGILPNNVTYSTLIYGLCCQGKCDEARALLEEQVINGIMPNAYSYASLIQGLSVCSQWIEEMVYRGIKPGLYTFTVLIDGLGKEGKIDEAQCIFDVMVSKGRLWIHTAGKVPDAETIEAMEAFYREIYSVDGVNDVKFPQHYPFSRLLGVVVRMA</sequence>
<gene>
    <name evidence="1" type="ORF">MLD38_037143</name>
</gene>
<accession>A0ACB9LMW8</accession>
<reference evidence="2" key="1">
    <citation type="journal article" date="2023" name="Front. Plant Sci.">
        <title>Chromosomal-level genome assembly of Melastoma candidum provides insights into trichome evolution.</title>
        <authorList>
            <person name="Zhong Y."/>
            <person name="Wu W."/>
            <person name="Sun C."/>
            <person name="Zou P."/>
            <person name="Liu Y."/>
            <person name="Dai S."/>
            <person name="Zhou R."/>
        </authorList>
    </citation>
    <scope>NUCLEOTIDE SEQUENCE [LARGE SCALE GENOMIC DNA]</scope>
</reference>
<dbReference type="EMBL" id="CM042890">
    <property type="protein sequence ID" value="KAI4312323.1"/>
    <property type="molecule type" value="Genomic_DNA"/>
</dbReference>
<comment type="caution">
    <text evidence="1">The sequence shown here is derived from an EMBL/GenBank/DDBJ whole genome shotgun (WGS) entry which is preliminary data.</text>
</comment>